<dbReference type="PROSITE" id="PS00455">
    <property type="entry name" value="AMP_BINDING"/>
    <property type="match status" value="1"/>
</dbReference>
<reference evidence="3" key="1">
    <citation type="submission" date="2021-01" db="EMBL/GenBank/DDBJ databases">
        <title>Genome sequence of Phenylobacterium sp. 20VBR1 isolated from a valley glaceir, Ny-Alesund, Svalbard.</title>
        <authorList>
            <person name="Thomas F.A."/>
            <person name="Krishnan K.P."/>
            <person name="Sinha R.K."/>
        </authorList>
    </citation>
    <scope>NUCLEOTIDE SEQUENCE</scope>
    <source>
        <strain evidence="3">20VBR1</strain>
    </source>
</reference>
<dbReference type="InterPro" id="IPR020845">
    <property type="entry name" value="AMP-binding_CS"/>
</dbReference>
<protein>
    <submittedName>
        <fullName evidence="3">AMP-binding protein</fullName>
    </submittedName>
</protein>
<evidence type="ECO:0000259" key="2">
    <source>
        <dbReference type="Pfam" id="PF00501"/>
    </source>
</evidence>
<dbReference type="SUPFAM" id="SSF56801">
    <property type="entry name" value="Acetyl-CoA synthetase-like"/>
    <property type="match status" value="1"/>
</dbReference>
<evidence type="ECO:0000313" key="3">
    <source>
        <dbReference type="EMBL" id="QQZ51905.1"/>
    </source>
</evidence>
<evidence type="ECO:0000256" key="1">
    <source>
        <dbReference type="SAM" id="MobiDB-lite"/>
    </source>
</evidence>
<dbReference type="EMBL" id="CP068570">
    <property type="protein sequence ID" value="QQZ51905.1"/>
    <property type="molecule type" value="Genomic_DNA"/>
</dbReference>
<feature type="domain" description="AMP-dependent synthetase/ligase" evidence="2">
    <location>
        <begin position="18"/>
        <end position="124"/>
    </location>
</feature>
<feature type="region of interest" description="Disordered" evidence="1">
    <location>
        <begin position="139"/>
        <end position="167"/>
    </location>
</feature>
<gene>
    <name evidence="3" type="ORF">JKL49_05310</name>
</gene>
<dbReference type="Gene3D" id="3.40.50.980">
    <property type="match status" value="1"/>
</dbReference>
<dbReference type="AlphaFoldDB" id="A0A974S985"/>
<accession>A0A974S985</accession>
<name>A0A974S985_9CAUL</name>
<organism evidence="3">
    <name type="scientific">Phenylobacterium glaciei</name>
    <dbReference type="NCBI Taxonomy" id="2803784"/>
    <lineage>
        <taxon>Bacteria</taxon>
        <taxon>Pseudomonadati</taxon>
        <taxon>Pseudomonadota</taxon>
        <taxon>Alphaproteobacteria</taxon>
        <taxon>Caulobacterales</taxon>
        <taxon>Caulobacteraceae</taxon>
        <taxon>Phenylobacterium</taxon>
    </lineage>
</organism>
<dbReference type="InterPro" id="IPR000873">
    <property type="entry name" value="AMP-dep_synth/lig_dom"/>
</dbReference>
<dbReference type="Pfam" id="PF00501">
    <property type="entry name" value="AMP-binding"/>
    <property type="match status" value="1"/>
</dbReference>
<proteinExistence type="predicted"/>
<sequence>MHRDLFRGLQGRPRPFNTNYRYGGDELTYLFDNADAEAVVFHAAFAEMADKVRANLPKVKTWVAVAEPGHPVPAWAADYDAIVAKGADRVEGPWGRSTDDLLLMYTGGTTGMPKGVMWRQEDLFKGLGGGANLLLGLPPWSASPRPASAPRRWKPPASSRSPSRSRP</sequence>